<comment type="cofactor">
    <cofactor evidence="6">
        <name>Zn(2+)</name>
        <dbReference type="ChEBI" id="CHEBI:29105"/>
    </cofactor>
    <text evidence="6">Binds 1 zinc ion per subunit.</text>
</comment>
<dbReference type="EC" id="4.2.1.1" evidence="7"/>
<evidence type="ECO:0000256" key="6">
    <source>
        <dbReference type="PIRSR" id="PIRSR601765-1"/>
    </source>
</evidence>
<dbReference type="CDD" id="cd00883">
    <property type="entry name" value="beta_CA_cladeA"/>
    <property type="match status" value="1"/>
</dbReference>
<keyword evidence="9" id="KW-1185">Reference proteome</keyword>
<evidence type="ECO:0000313" key="9">
    <source>
        <dbReference type="Proteomes" id="UP000177445"/>
    </source>
</evidence>
<feature type="binding site" evidence="6">
    <location>
        <position position="42"/>
    </location>
    <ligand>
        <name>Zn(2+)</name>
        <dbReference type="ChEBI" id="CHEBI:29105"/>
    </ligand>
</feature>
<keyword evidence="4 7" id="KW-0456">Lyase</keyword>
<dbReference type="EMBL" id="CP017715">
    <property type="protein sequence ID" value="AOY87251.1"/>
    <property type="molecule type" value="Genomic_DNA"/>
</dbReference>
<comment type="function">
    <text evidence="7">Reversible hydration of carbon dioxide.</text>
</comment>
<dbReference type="Proteomes" id="UP000177445">
    <property type="component" value="Chromosome"/>
</dbReference>
<keyword evidence="2 6" id="KW-0479">Metal-binding</keyword>
<dbReference type="AlphaFoldDB" id="A0A1D9GI74"/>
<proteinExistence type="inferred from homology"/>
<dbReference type="Pfam" id="PF00484">
    <property type="entry name" value="Pro_CA"/>
    <property type="match status" value="1"/>
</dbReference>
<dbReference type="RefSeq" id="WP_070965895.1">
    <property type="nucleotide sequence ID" value="NZ_CP017715.1"/>
</dbReference>
<dbReference type="InterPro" id="IPR015892">
    <property type="entry name" value="Carbonic_anhydrase_CS"/>
</dbReference>
<feature type="binding site" evidence="6">
    <location>
        <position position="98"/>
    </location>
    <ligand>
        <name>Zn(2+)</name>
        <dbReference type="ChEBI" id="CHEBI:29105"/>
    </ligand>
</feature>
<comment type="catalytic activity">
    <reaction evidence="5 7">
        <text>hydrogencarbonate + H(+) = CO2 + H2O</text>
        <dbReference type="Rhea" id="RHEA:10748"/>
        <dbReference type="ChEBI" id="CHEBI:15377"/>
        <dbReference type="ChEBI" id="CHEBI:15378"/>
        <dbReference type="ChEBI" id="CHEBI:16526"/>
        <dbReference type="ChEBI" id="CHEBI:17544"/>
        <dbReference type="EC" id="4.2.1.1"/>
    </reaction>
</comment>
<dbReference type="STRING" id="1874317.BKP64_03090"/>
<dbReference type="InterPro" id="IPR036874">
    <property type="entry name" value="Carbonic_anhydrase_sf"/>
</dbReference>
<accession>A0A1D9GI74</accession>
<dbReference type="OrthoDB" id="9797527at2"/>
<protein>
    <recommendedName>
        <fullName evidence="7">Carbonic anhydrase</fullName>
        <ecNumber evidence="7">4.2.1.1</ecNumber>
    </recommendedName>
    <alternativeName>
        <fullName evidence="7">Carbonate dehydratase</fullName>
    </alternativeName>
</protein>
<dbReference type="KEGG" id="msq:BKP64_03090"/>
<dbReference type="SUPFAM" id="SSF53056">
    <property type="entry name" value="beta-carbonic anhydrase, cab"/>
    <property type="match status" value="1"/>
</dbReference>
<gene>
    <name evidence="8" type="ORF">BKP64_03090</name>
</gene>
<name>A0A1D9GI74_9GAMM</name>
<feature type="binding site" evidence="6">
    <location>
        <position position="101"/>
    </location>
    <ligand>
        <name>Zn(2+)</name>
        <dbReference type="ChEBI" id="CHEBI:29105"/>
    </ligand>
</feature>
<dbReference type="InterPro" id="IPR001765">
    <property type="entry name" value="Carbonic_anhydrase"/>
</dbReference>
<comment type="similarity">
    <text evidence="1 7">Belongs to the beta-class carbonic anhydrase family.</text>
</comment>
<evidence type="ECO:0000256" key="7">
    <source>
        <dbReference type="RuleBase" id="RU003956"/>
    </source>
</evidence>
<reference evidence="8 9" key="1">
    <citation type="submission" date="2016-10" db="EMBL/GenBank/DDBJ databases">
        <title>Marinobacter salinus sp. nov., a moderately halophilic bacterium isolated from a tidal flat environment.</title>
        <authorList>
            <person name="Park S.-J."/>
        </authorList>
    </citation>
    <scope>NUCLEOTIDE SEQUENCE [LARGE SCALE GENOMIC DNA]</scope>
    <source>
        <strain evidence="8 9">Hb8</strain>
    </source>
</reference>
<dbReference type="GO" id="GO:0004089">
    <property type="term" value="F:carbonate dehydratase activity"/>
    <property type="evidence" value="ECO:0007669"/>
    <property type="project" value="UniProtKB-UniRule"/>
</dbReference>
<dbReference type="PANTHER" id="PTHR11002">
    <property type="entry name" value="CARBONIC ANHYDRASE"/>
    <property type="match status" value="1"/>
</dbReference>
<evidence type="ECO:0000313" key="8">
    <source>
        <dbReference type="EMBL" id="AOY87251.1"/>
    </source>
</evidence>
<evidence type="ECO:0000256" key="1">
    <source>
        <dbReference type="ARBA" id="ARBA00006217"/>
    </source>
</evidence>
<evidence type="ECO:0000256" key="3">
    <source>
        <dbReference type="ARBA" id="ARBA00022833"/>
    </source>
</evidence>
<dbReference type="GO" id="GO:0008270">
    <property type="term" value="F:zinc ion binding"/>
    <property type="evidence" value="ECO:0007669"/>
    <property type="project" value="UniProtKB-UniRule"/>
</dbReference>
<evidence type="ECO:0000256" key="5">
    <source>
        <dbReference type="ARBA" id="ARBA00048348"/>
    </source>
</evidence>
<dbReference type="GO" id="GO:0015976">
    <property type="term" value="P:carbon utilization"/>
    <property type="evidence" value="ECO:0007669"/>
    <property type="project" value="InterPro"/>
</dbReference>
<dbReference type="PANTHER" id="PTHR11002:SF76">
    <property type="entry name" value="CARBONIC ANHYDRASE"/>
    <property type="match status" value="1"/>
</dbReference>
<dbReference type="SMART" id="SM00947">
    <property type="entry name" value="Pro_CA"/>
    <property type="match status" value="1"/>
</dbReference>
<dbReference type="NCBIfam" id="NF007756">
    <property type="entry name" value="PRK10437.1"/>
    <property type="match status" value="1"/>
</dbReference>
<dbReference type="PROSITE" id="PS00705">
    <property type="entry name" value="PROK_CO2_ANHYDRASE_2"/>
    <property type="match status" value="1"/>
</dbReference>
<evidence type="ECO:0000256" key="2">
    <source>
        <dbReference type="ARBA" id="ARBA00022723"/>
    </source>
</evidence>
<dbReference type="Gene3D" id="3.40.1050.10">
    <property type="entry name" value="Carbonic anhydrase"/>
    <property type="match status" value="1"/>
</dbReference>
<organism evidence="8 9">
    <name type="scientific">Marinobacter salinus</name>
    <dbReference type="NCBI Taxonomy" id="1874317"/>
    <lineage>
        <taxon>Bacteria</taxon>
        <taxon>Pseudomonadati</taxon>
        <taxon>Pseudomonadota</taxon>
        <taxon>Gammaproteobacteria</taxon>
        <taxon>Pseudomonadales</taxon>
        <taxon>Marinobacteraceae</taxon>
        <taxon>Marinobacter</taxon>
    </lineage>
</organism>
<dbReference type="PROSITE" id="PS00704">
    <property type="entry name" value="PROK_CO2_ANHYDRASE_1"/>
    <property type="match status" value="1"/>
</dbReference>
<evidence type="ECO:0000256" key="4">
    <source>
        <dbReference type="ARBA" id="ARBA00023239"/>
    </source>
</evidence>
<dbReference type="FunFam" id="3.40.1050.10:FF:000001">
    <property type="entry name" value="Carbonic anhydrase"/>
    <property type="match status" value="1"/>
</dbReference>
<keyword evidence="3 6" id="KW-0862">Zinc</keyword>
<sequence>MGQLDRLLEKNRAWANGIKAADPKFFDRLSNQQAPEYLWIGCADSRVPANQIVDLLPGELFVHRNVANVVVHTDFNCLSVLQFAVEVLKVKHVLVVGHYGCGGVRAALLNEGFGLISNWLRHVQDVRDRHKSVLDEIPNEQDRIDRLCELNVVEQVGHVCQNSIVQEAWKRGQPLTVHGFVYDLGDGILRDMGLSISTEEERELVKQNSVDELVLRPVRSGRQKKLQC</sequence>
<feature type="binding site" evidence="6">
    <location>
        <position position="44"/>
    </location>
    <ligand>
        <name>Zn(2+)</name>
        <dbReference type="ChEBI" id="CHEBI:29105"/>
    </ligand>
</feature>